<evidence type="ECO:0000313" key="3">
    <source>
        <dbReference type="Proteomes" id="UP000481360"/>
    </source>
</evidence>
<reference evidence="2 3" key="1">
    <citation type="submission" date="2020-03" db="EMBL/GenBank/DDBJ databases">
        <title>Isolation and identification of active actinomycetes.</title>
        <authorList>
            <person name="Sun X."/>
        </authorList>
    </citation>
    <scope>NUCLEOTIDE SEQUENCE [LARGE SCALE GENOMIC DNA]</scope>
    <source>
        <strain evidence="2 3">NEAU-D13</strain>
    </source>
</reference>
<dbReference type="AlphaFoldDB" id="A0A7C9RLP3"/>
<name>A0A7C9RLP3_9PSEU</name>
<feature type="compositionally biased region" description="Low complexity" evidence="1">
    <location>
        <begin position="107"/>
        <end position="118"/>
    </location>
</feature>
<organism evidence="2 3">
    <name type="scientific">Lentzea alba</name>
    <dbReference type="NCBI Taxonomy" id="2714351"/>
    <lineage>
        <taxon>Bacteria</taxon>
        <taxon>Bacillati</taxon>
        <taxon>Actinomycetota</taxon>
        <taxon>Actinomycetes</taxon>
        <taxon>Pseudonocardiales</taxon>
        <taxon>Pseudonocardiaceae</taxon>
        <taxon>Lentzea</taxon>
    </lineage>
</organism>
<dbReference type="Proteomes" id="UP000481360">
    <property type="component" value="Unassembled WGS sequence"/>
</dbReference>
<protein>
    <submittedName>
        <fullName evidence="2">Uncharacterized protein</fullName>
    </submittedName>
</protein>
<comment type="caution">
    <text evidence="2">The sequence shown here is derived from an EMBL/GenBank/DDBJ whole genome shotgun (WGS) entry which is preliminary data.</text>
</comment>
<gene>
    <name evidence="2" type="ORF">G7043_03465</name>
</gene>
<feature type="region of interest" description="Disordered" evidence="1">
    <location>
        <begin position="106"/>
        <end position="128"/>
    </location>
</feature>
<dbReference type="EMBL" id="JAAMPJ010000001">
    <property type="protein sequence ID" value="NGY57989.1"/>
    <property type="molecule type" value="Genomic_DNA"/>
</dbReference>
<accession>A0A7C9RLP3</accession>
<proteinExistence type="predicted"/>
<feature type="compositionally biased region" description="Polar residues" evidence="1">
    <location>
        <begin position="1"/>
        <end position="12"/>
    </location>
</feature>
<evidence type="ECO:0000256" key="1">
    <source>
        <dbReference type="SAM" id="MobiDB-lite"/>
    </source>
</evidence>
<evidence type="ECO:0000313" key="2">
    <source>
        <dbReference type="EMBL" id="NGY57989.1"/>
    </source>
</evidence>
<feature type="region of interest" description="Disordered" evidence="1">
    <location>
        <begin position="1"/>
        <end position="21"/>
    </location>
</feature>
<dbReference type="RefSeq" id="WP_166043747.1">
    <property type="nucleotide sequence ID" value="NZ_JAAMPJ010000001.1"/>
</dbReference>
<keyword evidence="3" id="KW-1185">Reference proteome</keyword>
<sequence>MSTPAAATGSDSPKSRADTTGFRCGAAHRDEEFADSANALRFVRSAMPLAAWLLLGKRPQQVSSHVRAPLVPGTVAGRIALVFAPHKLIDELCTSDRYSRFYYEKYGPSSSGGAPPAATRVSTAEENR</sequence>